<name>A0AAD2HBF8_9AGAR</name>
<evidence type="ECO:0000313" key="4">
    <source>
        <dbReference type="Proteomes" id="UP001295794"/>
    </source>
</evidence>
<evidence type="ECO:0000313" key="3">
    <source>
        <dbReference type="EMBL" id="CAK5271685.1"/>
    </source>
</evidence>
<proteinExistence type="predicted"/>
<dbReference type="EMBL" id="CAVNYO010000174">
    <property type="protein sequence ID" value="CAK5271685.1"/>
    <property type="molecule type" value="Genomic_DNA"/>
</dbReference>
<dbReference type="Proteomes" id="UP001295794">
    <property type="component" value="Unassembled WGS sequence"/>
</dbReference>
<keyword evidence="2" id="KW-1133">Transmembrane helix</keyword>
<accession>A0AAD2HBF8</accession>
<keyword evidence="2" id="KW-0812">Transmembrane</keyword>
<gene>
    <name evidence="3" type="ORF">MYCIT1_LOCUS16915</name>
</gene>
<evidence type="ECO:0000256" key="2">
    <source>
        <dbReference type="SAM" id="Phobius"/>
    </source>
</evidence>
<sequence>MSKVCHGHRSPRSPTRGHPRALTRVRVTRAPVPGRGSVQPSSLISKDWAGLIAWSAMGLCLHLITHLPSLLHFLMGI</sequence>
<dbReference type="AlphaFoldDB" id="A0AAD2HBF8"/>
<protein>
    <submittedName>
        <fullName evidence="3">Uncharacterized protein</fullName>
    </submittedName>
</protein>
<reference evidence="3" key="1">
    <citation type="submission" date="2023-11" db="EMBL/GenBank/DDBJ databases">
        <authorList>
            <person name="De Vega J J."/>
            <person name="De Vega J J."/>
        </authorList>
    </citation>
    <scope>NUCLEOTIDE SEQUENCE</scope>
</reference>
<feature type="region of interest" description="Disordered" evidence="1">
    <location>
        <begin position="1"/>
        <end position="21"/>
    </location>
</feature>
<comment type="caution">
    <text evidence="3">The sequence shown here is derived from an EMBL/GenBank/DDBJ whole genome shotgun (WGS) entry which is preliminary data.</text>
</comment>
<keyword evidence="2" id="KW-0472">Membrane</keyword>
<evidence type="ECO:0000256" key="1">
    <source>
        <dbReference type="SAM" id="MobiDB-lite"/>
    </source>
</evidence>
<feature type="transmembrane region" description="Helical" evidence="2">
    <location>
        <begin position="51"/>
        <end position="74"/>
    </location>
</feature>
<organism evidence="3 4">
    <name type="scientific">Mycena citricolor</name>
    <dbReference type="NCBI Taxonomy" id="2018698"/>
    <lineage>
        <taxon>Eukaryota</taxon>
        <taxon>Fungi</taxon>
        <taxon>Dikarya</taxon>
        <taxon>Basidiomycota</taxon>
        <taxon>Agaricomycotina</taxon>
        <taxon>Agaricomycetes</taxon>
        <taxon>Agaricomycetidae</taxon>
        <taxon>Agaricales</taxon>
        <taxon>Marasmiineae</taxon>
        <taxon>Mycenaceae</taxon>
        <taxon>Mycena</taxon>
    </lineage>
</organism>
<keyword evidence="4" id="KW-1185">Reference proteome</keyword>